<gene>
    <name evidence="1" type="ORF">FJY68_12950</name>
</gene>
<dbReference type="EMBL" id="VGIR01000125">
    <property type="protein sequence ID" value="MBM3332732.1"/>
    <property type="molecule type" value="Genomic_DNA"/>
</dbReference>
<comment type="caution">
    <text evidence="1">The sequence shown here is derived from an EMBL/GenBank/DDBJ whole genome shotgun (WGS) entry which is preliminary data.</text>
</comment>
<proteinExistence type="predicted"/>
<evidence type="ECO:0000313" key="1">
    <source>
        <dbReference type="EMBL" id="MBM3332732.1"/>
    </source>
</evidence>
<dbReference type="AlphaFoldDB" id="A0A937XGL5"/>
<name>A0A937XGL5_UNCW3</name>
<accession>A0A937XGL5</accession>
<reference evidence="1" key="1">
    <citation type="submission" date="2019-03" db="EMBL/GenBank/DDBJ databases">
        <title>Lake Tanganyika Metagenome-Assembled Genomes (MAGs).</title>
        <authorList>
            <person name="Tran P."/>
        </authorList>
    </citation>
    <scope>NUCLEOTIDE SEQUENCE</scope>
    <source>
        <strain evidence="1">K_DeepCast_150m_m2_040</strain>
    </source>
</reference>
<evidence type="ECO:0000313" key="2">
    <source>
        <dbReference type="Proteomes" id="UP000779900"/>
    </source>
</evidence>
<protein>
    <submittedName>
        <fullName evidence="1">Uncharacterized protein</fullName>
    </submittedName>
</protein>
<sequence length="266" mass="30284">MRGTSRAALLALAVVALLPSLGVAQYAPKWRVGDWWIVKTLWERQSSLSGVNWEWKYTRYDVAGIEKVGHNDCYVVETRGDRQPDVRREEAAGIVLYVRTDNWRLVRMELARYDGGKRVAPDVFDTPDGRFGPFIGEPRLPRFPLQLMSKDTAFKTEDRIHGVADLREISCPADPAMVERLLAEGDALDTRVVRPSAAVYLVRNDLAGNAIPGPRPGEREITQSLQLWSDDLPWRPFEELVSYRGPNRTRRVTDRSWLIAVGEREK</sequence>
<dbReference type="Proteomes" id="UP000779900">
    <property type="component" value="Unassembled WGS sequence"/>
</dbReference>
<organism evidence="1 2">
    <name type="scientific">candidate division WOR-3 bacterium</name>
    <dbReference type="NCBI Taxonomy" id="2052148"/>
    <lineage>
        <taxon>Bacteria</taxon>
        <taxon>Bacteria division WOR-3</taxon>
    </lineage>
</organism>